<keyword evidence="11" id="KW-0677">Repeat</keyword>
<evidence type="ECO:0000256" key="19">
    <source>
        <dbReference type="ARBA" id="ARBA00023121"/>
    </source>
</evidence>
<gene>
    <name evidence="26" type="ORF">SG35_031660</name>
</gene>
<evidence type="ECO:0000256" key="10">
    <source>
        <dbReference type="ARBA" id="ARBA00022723"/>
    </source>
</evidence>
<organism evidence="26 27">
    <name type="scientific">Thalassomonas actiniarum</name>
    <dbReference type="NCBI Taxonomy" id="485447"/>
    <lineage>
        <taxon>Bacteria</taxon>
        <taxon>Pseudomonadati</taxon>
        <taxon>Pseudomonadota</taxon>
        <taxon>Gammaproteobacteria</taxon>
        <taxon>Alteromonadales</taxon>
        <taxon>Colwelliaceae</taxon>
        <taxon>Thalassomonas</taxon>
    </lineage>
</organism>
<dbReference type="Proteomes" id="UP000032568">
    <property type="component" value="Chromosome pTact"/>
</dbReference>
<dbReference type="InterPro" id="IPR001343">
    <property type="entry name" value="Hemolysn_Ca-bd"/>
</dbReference>
<keyword evidence="24" id="KW-0812">Transmembrane</keyword>
<dbReference type="Pfam" id="PF03536">
    <property type="entry name" value="VRP3"/>
    <property type="match status" value="1"/>
</dbReference>
<comment type="subcellular location">
    <subcellularLocation>
        <location evidence="2">Host cell membrane</location>
    </subcellularLocation>
    <subcellularLocation>
        <location evidence="23">Host cytoplasm</location>
        <location evidence="23">Host cytosol</location>
    </subcellularLocation>
    <subcellularLocation>
        <location evidence="3">Secreted</location>
    </subcellularLocation>
</comment>
<comment type="similarity">
    <text evidence="4">Belongs to the phosphothreonine lyase family.</text>
</comment>
<keyword evidence="21" id="KW-1035">Host cytoplasm</keyword>
<evidence type="ECO:0000256" key="14">
    <source>
        <dbReference type="ARBA" id="ARBA00022813"/>
    </source>
</evidence>
<evidence type="ECO:0000256" key="13">
    <source>
        <dbReference type="ARBA" id="ARBA00022807"/>
    </source>
</evidence>
<evidence type="ECO:0000256" key="5">
    <source>
        <dbReference type="ARBA" id="ARBA00022511"/>
    </source>
</evidence>
<protein>
    <recommendedName>
        <fullName evidence="25">Peptidase C80 domain-containing protein</fullName>
    </recommendedName>
</protein>
<dbReference type="EMBL" id="CP059736">
    <property type="protein sequence ID" value="WDE02309.1"/>
    <property type="molecule type" value="Genomic_DNA"/>
</dbReference>
<name>A0AAF0C6Y5_9GAMM</name>
<dbReference type="Gene3D" id="1.10.510.10">
    <property type="entry name" value="Transferase(Phosphotransferase) domain 1"/>
    <property type="match status" value="1"/>
</dbReference>
<keyword evidence="17" id="KW-1043">Host membrane</keyword>
<dbReference type="InterPro" id="IPR038498">
    <property type="entry name" value="OspF/SpvC_sf"/>
</dbReference>
<dbReference type="CDD" id="cd20501">
    <property type="entry name" value="C80_RtxA-like"/>
    <property type="match status" value="1"/>
</dbReference>
<evidence type="ECO:0000256" key="21">
    <source>
        <dbReference type="ARBA" id="ARBA00023200"/>
    </source>
</evidence>
<keyword evidence="10" id="KW-0479">Metal-binding</keyword>
<dbReference type="GO" id="GO:0008234">
    <property type="term" value="F:cysteine-type peptidase activity"/>
    <property type="evidence" value="ECO:0007669"/>
    <property type="project" value="UniProtKB-KW"/>
</dbReference>
<dbReference type="PROSITE" id="PS51771">
    <property type="entry name" value="CGT_MARTX_CPD"/>
    <property type="match status" value="1"/>
</dbReference>
<keyword evidence="8" id="KW-0645">Protease</keyword>
<dbReference type="RefSeq" id="WP_044831148.1">
    <property type="nucleotide sequence ID" value="NZ_CP059736.1"/>
</dbReference>
<dbReference type="Pfam" id="PF11713">
    <property type="entry name" value="Peptidase_C80"/>
    <property type="match status" value="1"/>
</dbReference>
<keyword evidence="20 24" id="KW-0472">Membrane</keyword>
<evidence type="ECO:0000256" key="12">
    <source>
        <dbReference type="ARBA" id="ARBA00022801"/>
    </source>
</evidence>
<dbReference type="SUPFAM" id="SSF51120">
    <property type="entry name" value="beta-Roll"/>
    <property type="match status" value="2"/>
</dbReference>
<evidence type="ECO:0000259" key="25">
    <source>
        <dbReference type="PROSITE" id="PS51771"/>
    </source>
</evidence>
<reference evidence="26 27" key="2">
    <citation type="journal article" date="2022" name="Mar. Drugs">
        <title>Bioassay-Guided Fractionation Leads to the Detection of Cholic Acid Generated by the Rare Thalassomonas sp.</title>
        <authorList>
            <person name="Pheiffer F."/>
            <person name="Schneider Y.K."/>
            <person name="Hansen E.H."/>
            <person name="Andersen J.H."/>
            <person name="Isaksson J."/>
            <person name="Busche T."/>
            <person name="R C."/>
            <person name="Kalinowski J."/>
            <person name="Zyl L.V."/>
            <person name="Trindade M."/>
        </authorList>
    </citation>
    <scope>NUCLEOTIDE SEQUENCE [LARGE SCALE GENOMIC DNA]</scope>
    <source>
        <strain evidence="26 27">A5K-106</strain>
    </source>
</reference>
<dbReference type="GO" id="GO:0005509">
    <property type="term" value="F:calcium ion binding"/>
    <property type="evidence" value="ECO:0007669"/>
    <property type="project" value="InterPro"/>
</dbReference>
<proteinExistence type="inferred from homology"/>
<keyword evidence="15" id="KW-0106">Calcium</keyword>
<reference evidence="26 27" key="1">
    <citation type="journal article" date="2015" name="Genome Announc.">
        <title>Draft Genome Sequences of Marine Isolates of Thalassomonas viridans and Thalassomonas actiniarum.</title>
        <authorList>
            <person name="Olonade I."/>
            <person name="van Zyl L.J."/>
            <person name="Trindade M."/>
        </authorList>
    </citation>
    <scope>NUCLEOTIDE SEQUENCE [LARGE SCALE GENOMIC DNA]</scope>
    <source>
        <strain evidence="26 27">A5K-106</strain>
    </source>
</reference>
<evidence type="ECO:0000256" key="11">
    <source>
        <dbReference type="ARBA" id="ARBA00022737"/>
    </source>
</evidence>
<keyword evidence="16" id="KW-0460">Magnesium</keyword>
<evidence type="ECO:0000256" key="9">
    <source>
        <dbReference type="ARBA" id="ARBA00022679"/>
    </source>
</evidence>
<evidence type="ECO:0000256" key="4">
    <source>
        <dbReference type="ARBA" id="ARBA00009168"/>
    </source>
</evidence>
<dbReference type="InterPro" id="IPR049824">
    <property type="entry name" value="RtxA-like_C80"/>
</dbReference>
<keyword evidence="12" id="KW-0378">Hydrolase</keyword>
<evidence type="ECO:0000256" key="15">
    <source>
        <dbReference type="ARBA" id="ARBA00022837"/>
    </source>
</evidence>
<accession>A0AAF0C6Y5</accession>
<dbReference type="Pfam" id="PF00353">
    <property type="entry name" value="HemolysinCabind"/>
    <property type="match status" value="4"/>
</dbReference>
<keyword evidence="19" id="KW-0446">Lipid-binding</keyword>
<dbReference type="Gene3D" id="3.40.50.11050">
    <property type="match status" value="1"/>
</dbReference>
<evidence type="ECO:0000256" key="22">
    <source>
        <dbReference type="ARBA" id="ARBA00023239"/>
    </source>
</evidence>
<evidence type="ECO:0000256" key="24">
    <source>
        <dbReference type="SAM" id="Phobius"/>
    </source>
</evidence>
<keyword evidence="5" id="KW-1032">Host cell membrane</keyword>
<evidence type="ECO:0000256" key="16">
    <source>
        <dbReference type="ARBA" id="ARBA00022842"/>
    </source>
</evidence>
<dbReference type="InterPro" id="IPR020974">
    <property type="entry name" value="CPD_dom"/>
</dbReference>
<keyword evidence="22" id="KW-0456">Lyase</keyword>
<feature type="domain" description="Peptidase C80" evidence="25">
    <location>
        <begin position="1053"/>
        <end position="1230"/>
    </location>
</feature>
<dbReference type="GO" id="GO:0016740">
    <property type="term" value="F:transferase activity"/>
    <property type="evidence" value="ECO:0007669"/>
    <property type="project" value="UniProtKB-KW"/>
</dbReference>
<keyword evidence="13" id="KW-0788">Thiol protease</keyword>
<keyword evidence="18" id="KW-0843">Virulence</keyword>
<evidence type="ECO:0000256" key="8">
    <source>
        <dbReference type="ARBA" id="ARBA00022670"/>
    </source>
</evidence>
<dbReference type="Pfam" id="PF22303">
    <property type="entry name" value="OspG_kinase"/>
    <property type="match status" value="1"/>
</dbReference>
<evidence type="ECO:0000256" key="3">
    <source>
        <dbReference type="ARBA" id="ARBA00004613"/>
    </source>
</evidence>
<sequence length="3678" mass="398951">MTIQQTPDSENAVQVSDKSHLPEFWQTFDWAVVKQAARENIESILGENFTQFLGSGQAPDFIDSADNGAFDDAGSNVLGERSFRVKYYTDTVENDGKNLDAFIRAHGVDDNKSQAEIQSMLTNKSTAPVAFADKAGVLRINIDHPDFYRNGKFDRDFAVSTLVHEAMHTLSFARAGLRKESLRGDNWKKIVDSGLPLDELVTDYMGETTAKKAFGNDFAYRTNYFSNPNTSDSGYTLRGQLTRHFSEDVGTILSGYFLSPTSIDAWAGQPSVRNAEMSNAEYINNVVVTESEPYAKGSSSPAVGARSGIRNKVGAINTKLQSLGLTGNMTENMVEGTAFTVYGPQTRSEYEAIYKVAYPQASEVPAVFRLGEQVFVLADGTGNGKTPAQVWSALQNNFKAEIYAASIYKSLKSQQNLPDWISAQPQRLSAMSSLLASQFSSTVVPLNFLGDAGSELNDLKRVLAEHSPELFATNGKLVPEKFAQLIAQPQAPQGWLNSQENSGEILEHLGDNVSETPDVDGNDGQESAMQQRQLDKFWTDFDWTAVKNADKAVLGLPDSGNKPVIYDKVLLKEIENSDSLSDAEKVALSGFDDADSGSSGDRNFRVKYYSTQGHGEYPERNNLLAYQKAFANDQGIGLSASDTAPAPAFSGKDGIIRIFVDAPDFYRNGHLDEDFTKSTLAHESVHASSSGRRAFGPFSLETQKANWDEMVTDYLGEKVAKGVFGEDFAFRTNYNNKNAVYNAGLTLRGQLERHYSTEQVDRIVEQYLFDPASFGEWLNQPSQGNPELNNQKYLENIISEEVDVTANYFLKEGNTLLNSLPGKIAKVNNVLDAMGVPKISEADLTKQLVVYGVNTKQAFDAVYRVAYPQAGEEVSVPSLYTVDNYVYMYAPEGDKALLWGNNDNVGASDKLITTMVKTAVQKSLATATHVPDWLKADTASLSQLANLLTAQIVPTFGTKSRFKTVLRRFTLESAESAQYETFKLYLTDNNLVSFNESGQIVPESLTGLLSRAGAPAGWQQSVSVLSAEGEIAYAHKVIDNRDVNTWDAPEVTPRQDGGSTRYDAQVIVQLENDPIAKRAAARLAGKHPDSSVIVQLDANGNPKVVYGDMSILDSDGVDNIRWQLVGHGRAADDGSRTLAGRSAAELAAQLVDIKGTLTPGRISLVGCSLASHSQQANFGEQLTQELKWADTEISVRTSELAVDSAGHKHVQDANGDWVHKDSNNKLVLQWDPQNNTVERSSAYDYNGQELAYESPGDEAVDGVLGPKFKGKGAKLKVEPVAPPPTAAEYLQQNKELLHSKMQDLDNPVFNRAADAPSYETFQAREVAVENGFRLTKTDADVFLHANRVEGLSQGGSAGDKIHISVQEGEVSRAFELIKGLLFSADSPIDSWKVTDMSRTGADSRVKVGTQFTLYIKTDNERKEYSAEGLKKVQTFVSELESTLNEGGITPGVKPSSDVSPSQWQYASYRNELSSDREGGEQQTQALQAQPFYQLITQDPTVLVKDFAQDFARANIEADYFNRFYGEGSAEVYRESDGSVKLRMLKIPGKSLDKLTLAELPANAKELYLNMIADLGDAQLYHQDLKLSKVLYDKASNRFWPKDFTGAEDYSDADKLSNFDSAAAQFEQNLVDISRDNTPAGEVLESLGESNLSTQEKLVLLDKAYGKVAIGGIEIRRERLRRMGAQIDGKLVDADTDFTSPSLQDDLTFDSERLLKQLLNLSDDEAGKNKQALYINLFGDKANTPLSDAALLQFIDNNPGNQSLATIALYLKRQTRAGVYSSTENAEGQPSKAKRFIAYANTLITDLDAPPANLGSDLRKWVKVQDFAEQTNNYGAWQDDPAVVREIGGLFTRSNGELSLDQTKVDNLSSAQLKTLKVKLDTLTINELRTLDEQKGTLESGISREQLYKAGAIIDGKAVHSQSNFTSQQLVFDGDKFAHAFATADTVGKARYLDVLNRSANQQGVSAESLIAGEGTLVDSVKLSMAELADSDSWNDGKLKIGAFDDISVGIDTAVAAKSSSINAAGAAAGNTLSVIDKYGKASGFWSLFKSIGKDDQKGIESSAGGLANTFGSEAIEKLSQKVGARIARSATASLKSIGGRIASGVGKVLGKGAGVIGALASVPFDVYYGIVEPLKGFEDKKGLERQDAIYSITTSAISITAATVFAGLTLVAGPVGAIAGAVFAVVMVGVDAIYSAVRKVQAIEEIIPLTAGQRAEIGTRAFFGDTTPQNIQEDVLQAQYSSKYQELLKSSADNLLAGVSDNFSAVIYEETEVKVQKFAEGYLDTGGTYQDAWEGGEINHEHIHINTAQYEGGGWTLNRNRQYAEIYADYHNANFDYSAGLDSSGHLKQVGNVQSDKGVLFNLANGNDTGIGLKANANMFMLETGNKNITGGDKQDIFVLNASVPLTGADGRLFDEARATHAALFSSYRYDLDGGDGIDSLQLNTVFAGTDYLGYKVDLAAETIALKHKNGTQTNIGTVANMENLLLGIAATDFKTQHHFVGDENNNLLTGKGKDTLEGGAGADSYRIGELENGDKVTIIETAAQDEIEGNSVEVNDVLLGTQFTDLDNWQIVGNDLIISLKKGGQVQVKDMYELNAQGERVRLNKLLRFSTTDGFMLSAQLPQTISGNGNVDDFKLSTIYNAAMDQQRLQGSNQGVEIDLAAGSISRKGDGAGLTQLENNRQISYQGSQTKTKYWFDAAAKDISIRMDVDFRFHDFDSIYGPRGQRVVTFNDFKLVFVIDKGNGQKEEVKLDIGSFIDDKSEQWDYDFHERKHSLTLNVEGQEQKAVYDALRFYTNDGYEVNFGIELGNIMRRFEIFSDGGYMDASSPMSTTIYSDLSQAGGLVTTEHTGFSVPKPIVLSERYELAAQGTELNDNIVGDSKDNILVAQGNDTLTGRAGADIYVAASAGITVIDNQDTSTAPENDAIVVDAGMEEIDMWRDDNDLVLRYRNSQGEKVVVEVRNYYQHDSQGNYPNAHLYLVDNEGGSMHFSYDKEKDILVKALVGGDVTEKSAPTFQGDILIAGDETNTLIGGNGHDWLQLDADSGKKIDSPLMLRGNAGDDMYDLSQLGEQEVIIDNRDDDRDIDTVAITLDPATGEQGLSFNRDNQDLVVNFQSGTGKAGKFTLADYFLSENYQHIKLLVLNNLPTDDAAGFSGLSAEAFRAKAYAAPLALESQNSIGADALVDSIANFHNPFEDVQSTDVTVKIGGAENGELATTMHISLMAGDRILNKISLPQALSQGYPSADSIALAINTAMPGGMTFADTSLRNESLSAFVKGLLNDPAKRIIPNRWFIDGTTAAIAPVDSSAVAWGSEFVQSNSESIAAQEGTVVKVLGNEFSAAKQYRLEVSTEGDITGLSLSLFAGDTLLKTAAQANTLAINPNELSYEQLSAALNQGMRLEISNSGDTEVSLANITLDAKAVNAHISYTTSRREIISGQVLDAQAWENMSKKEQDDYIAVGQAANEKPGNGTVFDLGWGAIESNIDGVNTYNDNFEGFGNVQGTILDDYIEGARYETSKNTLDGRAGDDIIRGFAGTNVLIGGTGNDVMDGGAGNTTYHYTKGDGVDVIRDSGGENTLILDGLDTDDIWLTKQQDDSLLIEFGDSQNGTDWQNGANGSITVHGNIDEVSLGDHSLSSANINLLVQAMAGSDIGDLDGVSGNGQTVKQQLDTLWMPKAS</sequence>
<evidence type="ECO:0000256" key="23">
    <source>
        <dbReference type="ARBA" id="ARBA00023586"/>
    </source>
</evidence>
<keyword evidence="24" id="KW-1133">Transmembrane helix</keyword>
<keyword evidence="9" id="KW-0808">Transferase</keyword>
<evidence type="ECO:0000256" key="1">
    <source>
        <dbReference type="ARBA" id="ARBA00001946"/>
    </source>
</evidence>
<evidence type="ECO:0000256" key="2">
    <source>
        <dbReference type="ARBA" id="ARBA00004165"/>
    </source>
</evidence>
<feature type="transmembrane region" description="Helical" evidence="24">
    <location>
        <begin position="2148"/>
        <end position="2168"/>
    </location>
</feature>
<evidence type="ECO:0000313" key="26">
    <source>
        <dbReference type="EMBL" id="WDE02309.1"/>
    </source>
</evidence>
<dbReference type="Gene3D" id="3.30.200.20">
    <property type="entry name" value="Phosphorylase Kinase, domain 1"/>
    <property type="match status" value="1"/>
</dbReference>
<dbReference type="GO" id="GO:0016829">
    <property type="term" value="F:lyase activity"/>
    <property type="evidence" value="ECO:0007669"/>
    <property type="project" value="UniProtKB-KW"/>
</dbReference>
<dbReference type="GO" id="GO:0090729">
    <property type="term" value="F:toxin activity"/>
    <property type="evidence" value="ECO:0007669"/>
    <property type="project" value="UniProtKB-KW"/>
</dbReference>
<dbReference type="GO" id="GO:0006508">
    <property type="term" value="P:proteolysis"/>
    <property type="evidence" value="ECO:0007669"/>
    <property type="project" value="UniProtKB-KW"/>
</dbReference>
<dbReference type="Gene3D" id="2.150.10.10">
    <property type="entry name" value="Serralysin-like metalloprotease, C-terminal"/>
    <property type="match status" value="2"/>
</dbReference>
<evidence type="ECO:0000256" key="7">
    <source>
        <dbReference type="ARBA" id="ARBA00022656"/>
    </source>
</evidence>
<dbReference type="InterPro" id="IPR054466">
    <property type="entry name" value="OspG_kinase"/>
</dbReference>
<evidence type="ECO:0000256" key="20">
    <source>
        <dbReference type="ARBA" id="ARBA00023136"/>
    </source>
</evidence>
<keyword evidence="7" id="KW-0800">Toxin</keyword>
<evidence type="ECO:0000256" key="18">
    <source>
        <dbReference type="ARBA" id="ARBA00023026"/>
    </source>
</evidence>
<dbReference type="GO" id="GO:0005576">
    <property type="term" value="C:extracellular region"/>
    <property type="evidence" value="ECO:0007669"/>
    <property type="project" value="UniProtKB-SubCell"/>
</dbReference>
<dbReference type="InterPro" id="IPR011049">
    <property type="entry name" value="Serralysin-like_metalloprot_C"/>
</dbReference>
<dbReference type="GO" id="GO:0044164">
    <property type="term" value="C:host cell cytosol"/>
    <property type="evidence" value="ECO:0007669"/>
    <property type="project" value="UniProtKB-SubCell"/>
</dbReference>
<dbReference type="InterPro" id="IPR003519">
    <property type="entry name" value="OspF/SpvC"/>
</dbReference>
<evidence type="ECO:0000256" key="6">
    <source>
        <dbReference type="ARBA" id="ARBA00022525"/>
    </source>
</evidence>
<dbReference type="KEGG" id="tact:SG35_031660"/>
<dbReference type="GO" id="GO:0008289">
    <property type="term" value="F:lipid binding"/>
    <property type="evidence" value="ECO:0007669"/>
    <property type="project" value="UniProtKB-KW"/>
</dbReference>
<keyword evidence="14" id="KW-0068">Autocatalytic cleavage</keyword>
<dbReference type="Gene3D" id="3.30.2430.10">
    <property type="entry name" value="phosphothreonine lyase"/>
    <property type="match status" value="1"/>
</dbReference>
<feature type="transmembrane region" description="Helical" evidence="24">
    <location>
        <begin position="2175"/>
        <end position="2197"/>
    </location>
</feature>
<dbReference type="InterPro" id="IPR038383">
    <property type="entry name" value="CPD_dom_sf"/>
</dbReference>
<keyword evidence="27" id="KW-1185">Reference proteome</keyword>
<evidence type="ECO:0000256" key="17">
    <source>
        <dbReference type="ARBA" id="ARBA00022870"/>
    </source>
</evidence>
<comment type="cofactor">
    <cofactor evidence="1">
        <name>Mg(2+)</name>
        <dbReference type="ChEBI" id="CHEBI:18420"/>
    </cofactor>
</comment>
<keyword evidence="6" id="KW-0964">Secreted</keyword>
<evidence type="ECO:0000313" key="27">
    <source>
        <dbReference type="Proteomes" id="UP000032568"/>
    </source>
</evidence>
<dbReference type="GO" id="GO:0020002">
    <property type="term" value="C:host cell plasma membrane"/>
    <property type="evidence" value="ECO:0007669"/>
    <property type="project" value="UniProtKB-SubCell"/>
</dbReference>